<dbReference type="InterPro" id="IPR004043">
    <property type="entry name" value="LCCL"/>
</dbReference>
<dbReference type="Pfam" id="PF03815">
    <property type="entry name" value="LCCL"/>
    <property type="match status" value="1"/>
</dbReference>
<keyword evidence="2" id="KW-0812">Transmembrane</keyword>
<dbReference type="SUPFAM" id="SSF69848">
    <property type="entry name" value="LCCL domain"/>
    <property type="match status" value="1"/>
</dbReference>
<feature type="compositionally biased region" description="Pro residues" evidence="1">
    <location>
        <begin position="10"/>
        <end position="37"/>
    </location>
</feature>
<accession>F7ATM5</accession>
<evidence type="ECO:0000256" key="2">
    <source>
        <dbReference type="SAM" id="Phobius"/>
    </source>
</evidence>
<dbReference type="PROSITE" id="PS50820">
    <property type="entry name" value="LCCL"/>
    <property type="match status" value="1"/>
</dbReference>
<evidence type="ECO:0000313" key="4">
    <source>
        <dbReference type="Ensembl" id="ENSCINP00000023603.2"/>
    </source>
</evidence>
<organism evidence="4 5">
    <name type="scientific">Ciona intestinalis</name>
    <name type="common">Transparent sea squirt</name>
    <name type="synonym">Ascidia intestinalis</name>
    <dbReference type="NCBI Taxonomy" id="7719"/>
    <lineage>
        <taxon>Eukaryota</taxon>
        <taxon>Metazoa</taxon>
        <taxon>Chordata</taxon>
        <taxon>Tunicata</taxon>
        <taxon>Ascidiacea</taxon>
        <taxon>Phlebobranchia</taxon>
        <taxon>Cionidae</taxon>
        <taxon>Ciona</taxon>
    </lineage>
</organism>
<protein>
    <submittedName>
        <fullName evidence="4">Uncharacterized LOC100175150</fullName>
    </submittedName>
</protein>
<dbReference type="RefSeq" id="XP_026689704.1">
    <property type="nucleotide sequence ID" value="XM_026833903.1"/>
</dbReference>
<dbReference type="Ensembl" id="ENSCINT00000023849.2">
    <property type="protein sequence ID" value="ENSCINP00000023603.2"/>
    <property type="gene ID" value="ENSCING00000012715.2"/>
</dbReference>
<evidence type="ECO:0000259" key="3">
    <source>
        <dbReference type="PROSITE" id="PS50820"/>
    </source>
</evidence>
<dbReference type="GeneID" id="100175150"/>
<feature type="domain" description="LCCL" evidence="3">
    <location>
        <begin position="267"/>
        <end position="338"/>
    </location>
</feature>
<dbReference type="OMA" id="CYCESSC"/>
<proteinExistence type="predicted"/>
<reference evidence="4" key="4">
    <citation type="submission" date="2025-09" db="UniProtKB">
        <authorList>
            <consortium name="Ensembl"/>
        </authorList>
    </citation>
    <scope>IDENTIFICATION</scope>
</reference>
<dbReference type="EMBL" id="EAAA01001730">
    <property type="status" value="NOT_ANNOTATED_CDS"/>
    <property type="molecule type" value="Genomic_DNA"/>
</dbReference>
<dbReference type="HOGENOM" id="CLU_479765_0_0_1"/>
<dbReference type="Proteomes" id="UP000008144">
    <property type="component" value="Chromosome 3"/>
</dbReference>
<feature type="transmembrane region" description="Helical" evidence="2">
    <location>
        <begin position="60"/>
        <end position="79"/>
    </location>
</feature>
<dbReference type="OrthoDB" id="10650134at2759"/>
<keyword evidence="2" id="KW-1133">Transmembrane helix</keyword>
<keyword evidence="2" id="KW-0472">Membrane</keyword>
<dbReference type="InterPro" id="IPR036609">
    <property type="entry name" value="LCCL_sf"/>
</dbReference>
<evidence type="ECO:0000313" key="5">
    <source>
        <dbReference type="Proteomes" id="UP000008144"/>
    </source>
</evidence>
<reference evidence="4" key="2">
    <citation type="journal article" date="2008" name="Genome Biol.">
        <title>Improved genome assembly and evidence-based global gene model set for the chordate Ciona intestinalis: new insight into intron and operon populations.</title>
        <authorList>
            <person name="Satou Y."/>
            <person name="Mineta K."/>
            <person name="Ogasawara M."/>
            <person name="Sasakura Y."/>
            <person name="Shoguchi E."/>
            <person name="Ueno K."/>
            <person name="Yamada L."/>
            <person name="Matsumoto J."/>
            <person name="Wasserscheid J."/>
            <person name="Dewar K."/>
            <person name="Wiley G.B."/>
            <person name="Macmil S.L."/>
            <person name="Roe B.A."/>
            <person name="Zeller R.W."/>
            <person name="Hastings K.E."/>
            <person name="Lemaire P."/>
            <person name="Lindquist E."/>
            <person name="Endo T."/>
            <person name="Hotta K."/>
            <person name="Inaba K."/>
        </authorList>
    </citation>
    <scope>NUCLEOTIDE SEQUENCE [LARGE SCALE GENOMIC DNA]</scope>
    <source>
        <strain evidence="4">wild type</strain>
    </source>
</reference>
<reference evidence="5" key="1">
    <citation type="journal article" date="2002" name="Science">
        <title>The draft genome of Ciona intestinalis: insights into chordate and vertebrate origins.</title>
        <authorList>
            <person name="Dehal P."/>
            <person name="Satou Y."/>
            <person name="Campbell R.K."/>
            <person name="Chapman J."/>
            <person name="Degnan B."/>
            <person name="De Tomaso A."/>
            <person name="Davidson B."/>
            <person name="Di Gregorio A."/>
            <person name="Gelpke M."/>
            <person name="Goodstein D.M."/>
            <person name="Harafuji N."/>
            <person name="Hastings K.E."/>
            <person name="Ho I."/>
            <person name="Hotta K."/>
            <person name="Huang W."/>
            <person name="Kawashima T."/>
            <person name="Lemaire P."/>
            <person name="Martinez D."/>
            <person name="Meinertzhagen I.A."/>
            <person name="Necula S."/>
            <person name="Nonaka M."/>
            <person name="Putnam N."/>
            <person name="Rash S."/>
            <person name="Saiga H."/>
            <person name="Satake M."/>
            <person name="Terry A."/>
            <person name="Yamada L."/>
            <person name="Wang H.G."/>
            <person name="Awazu S."/>
            <person name="Azumi K."/>
            <person name="Boore J."/>
            <person name="Branno M."/>
            <person name="Chin-Bow S."/>
            <person name="DeSantis R."/>
            <person name="Doyle S."/>
            <person name="Francino P."/>
            <person name="Keys D.N."/>
            <person name="Haga S."/>
            <person name="Hayashi H."/>
            <person name="Hino K."/>
            <person name="Imai K.S."/>
            <person name="Inaba K."/>
            <person name="Kano S."/>
            <person name="Kobayashi K."/>
            <person name="Kobayashi M."/>
            <person name="Lee B.I."/>
            <person name="Makabe K.W."/>
            <person name="Manohar C."/>
            <person name="Matassi G."/>
            <person name="Medina M."/>
            <person name="Mochizuki Y."/>
            <person name="Mount S."/>
            <person name="Morishita T."/>
            <person name="Miura S."/>
            <person name="Nakayama A."/>
            <person name="Nishizaka S."/>
            <person name="Nomoto H."/>
            <person name="Ohta F."/>
            <person name="Oishi K."/>
            <person name="Rigoutsos I."/>
            <person name="Sano M."/>
            <person name="Sasaki A."/>
            <person name="Sasakura Y."/>
            <person name="Shoguchi E."/>
            <person name="Shin-i T."/>
            <person name="Spagnuolo A."/>
            <person name="Stainier D."/>
            <person name="Suzuki M.M."/>
            <person name="Tassy O."/>
            <person name="Takatori N."/>
            <person name="Tokuoka M."/>
            <person name="Yagi K."/>
            <person name="Yoshizaki F."/>
            <person name="Wada S."/>
            <person name="Zhang C."/>
            <person name="Hyatt P.D."/>
            <person name="Larimer F."/>
            <person name="Detter C."/>
            <person name="Doggett N."/>
            <person name="Glavina T."/>
            <person name="Hawkins T."/>
            <person name="Richardson P."/>
            <person name="Lucas S."/>
            <person name="Kohara Y."/>
            <person name="Levine M."/>
            <person name="Satoh N."/>
            <person name="Rokhsar D.S."/>
        </authorList>
    </citation>
    <scope>NUCLEOTIDE SEQUENCE [LARGE SCALE GENOMIC DNA]</scope>
</reference>
<name>F7ATM5_CIOIN</name>
<evidence type="ECO:0000256" key="1">
    <source>
        <dbReference type="SAM" id="MobiDB-lite"/>
    </source>
</evidence>
<dbReference type="GeneTree" id="ENSGT00530000066897"/>
<dbReference type="AlphaFoldDB" id="F7ATM5"/>
<reference evidence="4" key="3">
    <citation type="submission" date="2025-08" db="UniProtKB">
        <authorList>
            <consortium name="Ensembl"/>
        </authorList>
    </citation>
    <scope>IDENTIFICATION</scope>
</reference>
<feature type="region of interest" description="Disordered" evidence="1">
    <location>
        <begin position="1"/>
        <end position="48"/>
    </location>
</feature>
<gene>
    <name evidence="4" type="primary">LOC100175150</name>
</gene>
<keyword evidence="5" id="KW-1185">Reference proteome</keyword>
<sequence length="568" mass="63089">MIASSFENVPPIPTSPPPPPPTSPPPTSPPPASPSPDPNSYIPTVKPSKGMLDQRTFKRIVALISIFITLIGIALVIVACTIDPDDFDESRVAFDGDIQLEEDDDGFIQWDDAYSDPDSDKSRKLEHKLSRKIKAALDEEGFMVDRVEIKSLSKAAPRMINRNEEIKNVTDKKFGTANAKYANKKYNGISFVKVKYVVFGKPSKNAATFQSAKYKSWWKMRGRLRTRLANNGLRATVKRLDRSPSFSWAIKRGMRRHYKFTTIPPPKQEAVPCTCKENLFKELNPMNPSKVCQCQSACIEDETTVYGGKDDIFAIFTPLCASAYYAGIISDTGGIVEVLYTGRQEVMPGNKTVAGFTSSKVDFIPKTITLKALGSLIIPTEPPPPLSYEGSGFAPITTTENPFLKTTTSMMSQAALAVQADDDDDDFASIPKLLKKYNNEPIVFHLHIKEIDKRKMQYNKIIFSARKHHILEDFGRKLNPMVKAKLVEMGFQGITVDFVQFHRVGEELGFAGGFAISGNIATLAKTIKKLETTESNGGSPWRALETIGKVINKRYSKALLETLQRQDG</sequence>
<dbReference type="Gene3D" id="2.170.130.20">
    <property type="entry name" value="LCCL-like domain"/>
    <property type="match status" value="1"/>
</dbReference>
<dbReference type="InParanoid" id="F7ATM5"/>